<proteinExistence type="predicted"/>
<dbReference type="InterPro" id="IPR003776">
    <property type="entry name" value="YcaO-like_dom"/>
</dbReference>
<evidence type="ECO:0000313" key="4">
    <source>
        <dbReference type="Proteomes" id="UP000578077"/>
    </source>
</evidence>
<dbReference type="Gene3D" id="3.30.160.660">
    <property type="match status" value="1"/>
</dbReference>
<organism evidence="3 4">
    <name type="scientific">Streptomonospora salina</name>
    <dbReference type="NCBI Taxonomy" id="104205"/>
    <lineage>
        <taxon>Bacteria</taxon>
        <taxon>Bacillati</taxon>
        <taxon>Actinomycetota</taxon>
        <taxon>Actinomycetes</taxon>
        <taxon>Streptosporangiales</taxon>
        <taxon>Nocardiopsidaceae</taxon>
        <taxon>Streptomonospora</taxon>
    </lineage>
</organism>
<feature type="domain" description="YcaO" evidence="2">
    <location>
        <begin position="76"/>
        <end position="455"/>
    </location>
</feature>
<name>A0A841E7D4_9ACTN</name>
<dbReference type="EMBL" id="JACHLY010000001">
    <property type="protein sequence ID" value="MBB5998374.1"/>
    <property type="molecule type" value="Genomic_DNA"/>
</dbReference>
<evidence type="ECO:0000259" key="2">
    <source>
        <dbReference type="PROSITE" id="PS51664"/>
    </source>
</evidence>
<dbReference type="RefSeq" id="WP_184634568.1">
    <property type="nucleotide sequence ID" value="NZ_BAABKT010000014.1"/>
</dbReference>
<protein>
    <submittedName>
        <fullName evidence="3">Ribosomal protein S12 methylthiotransferase accessory factor</fullName>
    </submittedName>
</protein>
<dbReference type="PANTHER" id="PTHR37809">
    <property type="entry name" value="RIBOSOMAL PROTEIN S12 METHYLTHIOTRANSFERASE ACCESSORY FACTOR YCAO"/>
    <property type="match status" value="1"/>
</dbReference>
<sequence length="455" mass="49385">MTTALAEPAPAGAVPWTSTAEAERIMSAFTSPVVGIVRRVFERTRDTYDLYAYSWGSEACDSEKVLGTPCNKVNGGGGPSHEGARLAAIGETVERYSGAYVPFDRLEYGTRAELTRRGLDCLSPRQYKPFAEWQYEQSNAAHVRFTESTWLPWVQSRRLSDGALVWIPAHPVYLRSDLMHVNPIGFATSNGLAYGNTADEALVSALLELVERDAVMISWYKRLSRPLIDIESDPRVAAYIAKHVTPTGCSVSLVDLSVFSGIAVVLAVVRNDLPGAVPLGLGGAASHSPAAAATKAVAEAVSTRSWAVAKRRAGEYVDPESDFDQTLRTFDDQITLHARGAFVEETRFLDSSTERSTTDTMPVHPSGSPGELRDALISRLAADGIDLYAVDLTSPDVREAGGHVVKVFSPQMQPLDTGYRRRYLGGERMHSRPVELGLLEPGSEGAVNPIPHPFP</sequence>
<keyword evidence="3" id="KW-0689">Ribosomal protein</keyword>
<dbReference type="PROSITE" id="PS51664">
    <property type="entry name" value="YCAO"/>
    <property type="match status" value="1"/>
</dbReference>
<comment type="caution">
    <text evidence="3">The sequence shown here is derived from an EMBL/GenBank/DDBJ whole genome shotgun (WGS) entry which is preliminary data.</text>
</comment>
<dbReference type="GO" id="GO:0016740">
    <property type="term" value="F:transferase activity"/>
    <property type="evidence" value="ECO:0007669"/>
    <property type="project" value="UniProtKB-KW"/>
</dbReference>
<keyword evidence="4" id="KW-1185">Reference proteome</keyword>
<dbReference type="GO" id="GO:0005840">
    <property type="term" value="C:ribosome"/>
    <property type="evidence" value="ECO:0007669"/>
    <property type="project" value="UniProtKB-KW"/>
</dbReference>
<dbReference type="Gene3D" id="3.30.40.250">
    <property type="match status" value="1"/>
</dbReference>
<keyword evidence="3" id="KW-0687">Ribonucleoprotein</keyword>
<gene>
    <name evidence="3" type="ORF">HNR25_002125</name>
</gene>
<reference evidence="3 4" key="1">
    <citation type="submission" date="2020-08" db="EMBL/GenBank/DDBJ databases">
        <title>Sequencing the genomes of 1000 actinobacteria strains.</title>
        <authorList>
            <person name="Klenk H.-P."/>
        </authorList>
    </citation>
    <scope>NUCLEOTIDE SEQUENCE [LARGE SCALE GENOMIC DNA]</scope>
    <source>
        <strain evidence="3 4">DSM 44593</strain>
    </source>
</reference>
<keyword evidence="3" id="KW-0808">Transferase</keyword>
<evidence type="ECO:0000256" key="1">
    <source>
        <dbReference type="SAM" id="MobiDB-lite"/>
    </source>
</evidence>
<dbReference type="Pfam" id="PF02624">
    <property type="entry name" value="YcaO"/>
    <property type="match status" value="1"/>
</dbReference>
<feature type="region of interest" description="Disordered" evidence="1">
    <location>
        <begin position="350"/>
        <end position="370"/>
    </location>
</feature>
<dbReference type="AlphaFoldDB" id="A0A841E7D4"/>
<dbReference type="InterPro" id="IPR027624">
    <property type="entry name" value="TOMM_cyclo_SagD"/>
</dbReference>
<dbReference type="NCBIfam" id="TIGR03604">
    <property type="entry name" value="TOMM_cyclo_SagD"/>
    <property type="match status" value="1"/>
</dbReference>
<evidence type="ECO:0000313" key="3">
    <source>
        <dbReference type="EMBL" id="MBB5998374.1"/>
    </source>
</evidence>
<accession>A0A841E7D4</accession>
<dbReference type="Proteomes" id="UP000578077">
    <property type="component" value="Unassembled WGS sequence"/>
</dbReference>
<dbReference type="Gene3D" id="3.30.1330.230">
    <property type="match status" value="1"/>
</dbReference>
<dbReference type="PANTHER" id="PTHR37809:SF1">
    <property type="entry name" value="RIBOSOMAL PROTEIN S12 METHYLTHIOTRANSFERASE ACCESSORY FACTOR YCAO"/>
    <property type="match status" value="1"/>
</dbReference>